<dbReference type="PANTHER" id="PTHR13696">
    <property type="entry name" value="P-LOOP CONTAINING NUCLEOSIDE TRIPHOSPHATE HYDROLASE"/>
    <property type="match status" value="1"/>
</dbReference>
<feature type="non-terminal residue" evidence="1">
    <location>
        <position position="160"/>
    </location>
</feature>
<evidence type="ECO:0000313" key="1">
    <source>
        <dbReference type="EMBL" id="NYT47250.1"/>
    </source>
</evidence>
<dbReference type="Pfam" id="PF07015">
    <property type="entry name" value="VirC1"/>
    <property type="match status" value="1"/>
</dbReference>
<organism evidence="1 2">
    <name type="scientific">Candidatus Methanofishera endochildressiae</name>
    <dbReference type="NCBI Taxonomy" id="2738884"/>
    <lineage>
        <taxon>Bacteria</taxon>
        <taxon>Pseudomonadati</taxon>
        <taxon>Pseudomonadota</taxon>
        <taxon>Gammaproteobacteria</taxon>
        <taxon>Candidatus Methanofishera</taxon>
    </lineage>
</organism>
<name>A0A7Z0MP21_9GAMM</name>
<dbReference type="Gene3D" id="3.40.50.300">
    <property type="entry name" value="P-loop containing nucleotide triphosphate hydrolases"/>
    <property type="match status" value="1"/>
</dbReference>
<sequence>MDVWFFVCSKGGVGKSTTSTNMAVCAAKEGKKVLLVDLDEKQKSAANWWQRREIEDDIKAVIVPHDIEKVKEIYGFAEKQGYDLVIFDTKGASDTLHNLIIGLATLCIVPVQPSVFDLEAIPSTVDMIKSLGKPFSILISRCPPVGNEFEKLRLGLLTAL</sequence>
<dbReference type="Proteomes" id="UP000537890">
    <property type="component" value="Unassembled WGS sequence"/>
</dbReference>
<dbReference type="SUPFAM" id="SSF52540">
    <property type="entry name" value="P-loop containing nucleoside triphosphate hydrolases"/>
    <property type="match status" value="1"/>
</dbReference>
<dbReference type="InterPro" id="IPR027417">
    <property type="entry name" value="P-loop_NTPase"/>
</dbReference>
<protein>
    <submittedName>
        <fullName evidence="1">ParA family protein</fullName>
    </submittedName>
</protein>
<dbReference type="CDD" id="cd02042">
    <property type="entry name" value="ParAB_family"/>
    <property type="match status" value="1"/>
</dbReference>
<gene>
    <name evidence="1" type="ORF">H0A75_06385</name>
</gene>
<dbReference type="InterPro" id="IPR050678">
    <property type="entry name" value="DNA_Partitioning_ATPase"/>
</dbReference>
<dbReference type="PANTHER" id="PTHR13696:SF96">
    <property type="entry name" value="COBQ_COBB_MIND_PARA NUCLEOTIDE BINDING DOMAIN-CONTAINING PROTEIN"/>
    <property type="match status" value="1"/>
</dbReference>
<dbReference type="AlphaFoldDB" id="A0A7Z0MP21"/>
<dbReference type="PRINTS" id="PR00091">
    <property type="entry name" value="NITROGNASEII"/>
</dbReference>
<proteinExistence type="predicted"/>
<evidence type="ECO:0000313" key="2">
    <source>
        <dbReference type="Proteomes" id="UP000537890"/>
    </source>
</evidence>
<dbReference type="EMBL" id="JACCHS010000110">
    <property type="protein sequence ID" value="NYT47250.1"/>
    <property type="molecule type" value="Genomic_DNA"/>
</dbReference>
<dbReference type="InterPro" id="IPR009744">
    <property type="entry name" value="VirC1"/>
</dbReference>
<reference evidence="1 2" key="1">
    <citation type="submission" date="2020-05" db="EMBL/GenBank/DDBJ databases">
        <title>Horizontal transmission and recombination maintain forever young bacterial symbiont genomes.</title>
        <authorList>
            <person name="Russell S.L."/>
            <person name="Pepper-Tunick E."/>
            <person name="Svedberg J."/>
            <person name="Byrne A."/>
            <person name="Ruelas Castillo J."/>
            <person name="Vollmers C."/>
            <person name="Beinart R.A."/>
            <person name="Corbett-Detig R."/>
        </authorList>
    </citation>
    <scope>NUCLEOTIDE SEQUENCE [LARGE SCALE GENOMIC DNA]</scope>
    <source>
        <strain evidence="1">4727-3</strain>
    </source>
</reference>
<comment type="caution">
    <text evidence="1">The sequence shown here is derived from an EMBL/GenBank/DDBJ whole genome shotgun (WGS) entry which is preliminary data.</text>
</comment>
<accession>A0A7Z0MP21</accession>